<evidence type="ECO:0000256" key="3">
    <source>
        <dbReference type="ARBA" id="ARBA00022730"/>
    </source>
</evidence>
<dbReference type="GO" id="GO:0008270">
    <property type="term" value="F:zinc ion binding"/>
    <property type="evidence" value="ECO:0007669"/>
    <property type="project" value="UniProtKB-KW"/>
</dbReference>
<evidence type="ECO:0000256" key="8">
    <source>
        <dbReference type="ARBA" id="ARBA00023274"/>
    </source>
</evidence>
<evidence type="ECO:0000256" key="2">
    <source>
        <dbReference type="ARBA" id="ARBA00022723"/>
    </source>
</evidence>
<comment type="caution">
    <text evidence="10">The sequence shown here is derived from an EMBL/GenBank/DDBJ whole genome shotgun (WGS) entry which is preliminary data.</text>
</comment>
<dbReference type="InterPro" id="IPR011331">
    <property type="entry name" value="Ribosomal_eL37/eL43"/>
</dbReference>
<comment type="function">
    <text evidence="9">Component of the large ribosomal subunit. The ribosome is a large ribonucleoprotein complex responsible for the synthesis of proteins in the cell.</text>
</comment>
<dbReference type="InterPro" id="IPR018267">
    <property type="entry name" value="Ribosomal_eL37_CS"/>
</dbReference>
<dbReference type="GO" id="GO:0006412">
    <property type="term" value="P:translation"/>
    <property type="evidence" value="ECO:0007669"/>
    <property type="project" value="InterPro"/>
</dbReference>
<evidence type="ECO:0000256" key="9">
    <source>
        <dbReference type="RuleBase" id="RU000576"/>
    </source>
</evidence>
<evidence type="ECO:0000256" key="5">
    <source>
        <dbReference type="ARBA" id="ARBA00022833"/>
    </source>
</evidence>
<dbReference type="Pfam" id="PF01907">
    <property type="entry name" value="Ribosomal_L37e"/>
    <property type="match status" value="1"/>
</dbReference>
<dbReference type="GO" id="GO:0022625">
    <property type="term" value="C:cytosolic large ribosomal subunit"/>
    <property type="evidence" value="ECO:0007669"/>
    <property type="project" value="TreeGrafter"/>
</dbReference>
<keyword evidence="2 9" id="KW-0479">Metal-binding</keyword>
<evidence type="ECO:0000256" key="7">
    <source>
        <dbReference type="ARBA" id="ARBA00022980"/>
    </source>
</evidence>
<comment type="similarity">
    <text evidence="1 9">Belongs to the eukaryotic ribosomal protein eL37 family.</text>
</comment>
<dbReference type="STRING" id="291195.A0A437AN91"/>
<evidence type="ECO:0000313" key="11">
    <source>
        <dbReference type="Proteomes" id="UP000282876"/>
    </source>
</evidence>
<dbReference type="PROSITE" id="PS01077">
    <property type="entry name" value="RIBOSOMAL_L37E"/>
    <property type="match status" value="1"/>
</dbReference>
<dbReference type="Proteomes" id="UP000282876">
    <property type="component" value="Unassembled WGS sequence"/>
</dbReference>
<evidence type="ECO:0000313" key="10">
    <source>
        <dbReference type="EMBL" id="RVD92681.1"/>
    </source>
</evidence>
<name>A0A437AN91_9MICR</name>
<keyword evidence="11" id="KW-1185">Reference proteome</keyword>
<dbReference type="EMBL" id="RCSS01000162">
    <property type="protein sequence ID" value="RVD92681.1"/>
    <property type="molecule type" value="Genomic_DNA"/>
</dbReference>
<dbReference type="VEuPathDB" id="MicrosporidiaDB:TUBRATIS_008070"/>
<reference evidence="10 11" key="1">
    <citation type="submission" date="2018-10" db="EMBL/GenBank/DDBJ databases">
        <title>Draft genome sequence of the microsporidian Tubulinosema ratisbonensis.</title>
        <authorList>
            <person name="Polonais V."/>
            <person name="Peyretaillade E."/>
            <person name="Niehus S."/>
            <person name="Wawrzyniak I."/>
            <person name="Franchet A."/>
            <person name="Gaspin C."/>
            <person name="Reichstadt M."/>
            <person name="Belser C."/>
            <person name="Labadie K."/>
            <person name="Delbac F."/>
            <person name="Ferrandon D."/>
        </authorList>
    </citation>
    <scope>NUCLEOTIDE SEQUENCE [LARGE SCALE GENOMIC DNA]</scope>
    <source>
        <strain evidence="10 11">Franzen</strain>
    </source>
</reference>
<dbReference type="InterPro" id="IPR001569">
    <property type="entry name" value="Ribosomal_eL37"/>
</dbReference>
<evidence type="ECO:0000256" key="4">
    <source>
        <dbReference type="ARBA" id="ARBA00022771"/>
    </source>
</evidence>
<evidence type="ECO:0000256" key="6">
    <source>
        <dbReference type="ARBA" id="ARBA00022884"/>
    </source>
</evidence>
<keyword evidence="8 9" id="KW-0687">Ribonucleoprotein</keyword>
<dbReference type="GO" id="GO:0019843">
    <property type="term" value="F:rRNA binding"/>
    <property type="evidence" value="ECO:0007669"/>
    <property type="project" value="UniProtKB-KW"/>
</dbReference>
<sequence>MSKGTSSFGKKNKRNHTLCKRCGSMSYHKQKRRCSSCGYPEAKLRNPGSDKAIRRRTTGTGRCRHLKKSFRAFKAGFKGNEIVNKLKAKKD</sequence>
<proteinExistence type="inferred from homology"/>
<dbReference type="InterPro" id="IPR011332">
    <property type="entry name" value="Ribosomal_zn-bd"/>
</dbReference>
<keyword evidence="6 9" id="KW-0694">RNA-binding</keyword>
<gene>
    <name evidence="10" type="ORF">TUBRATIS_008070</name>
</gene>
<dbReference type="PANTHER" id="PTHR10768:SF0">
    <property type="entry name" value="RIBOSOMAL PROTEIN L37"/>
    <property type="match status" value="1"/>
</dbReference>
<dbReference type="SUPFAM" id="SSF57829">
    <property type="entry name" value="Zn-binding ribosomal proteins"/>
    <property type="match status" value="1"/>
</dbReference>
<keyword evidence="5 9" id="KW-0862">Zinc</keyword>
<protein>
    <recommendedName>
        <fullName evidence="9">Ribosomal protein L37</fullName>
    </recommendedName>
</protein>
<keyword evidence="4" id="KW-0863">Zinc-finger</keyword>
<keyword evidence="7 9" id="KW-0689">Ribosomal protein</keyword>
<dbReference type="PANTHER" id="PTHR10768">
    <property type="entry name" value="60S RIBOSOMAL PROTEIN L37"/>
    <property type="match status" value="1"/>
</dbReference>
<dbReference type="AlphaFoldDB" id="A0A437AN91"/>
<dbReference type="Gene3D" id="2.20.25.30">
    <property type="match status" value="1"/>
</dbReference>
<keyword evidence="3 9" id="KW-0699">rRNA-binding</keyword>
<organism evidence="10 11">
    <name type="scientific">Tubulinosema ratisbonensis</name>
    <dbReference type="NCBI Taxonomy" id="291195"/>
    <lineage>
        <taxon>Eukaryota</taxon>
        <taxon>Fungi</taxon>
        <taxon>Fungi incertae sedis</taxon>
        <taxon>Microsporidia</taxon>
        <taxon>Tubulinosematoidea</taxon>
        <taxon>Tubulinosematidae</taxon>
        <taxon>Tubulinosema</taxon>
    </lineage>
</organism>
<dbReference type="GO" id="GO:0003735">
    <property type="term" value="F:structural constituent of ribosome"/>
    <property type="evidence" value="ECO:0007669"/>
    <property type="project" value="InterPro"/>
</dbReference>
<dbReference type="OrthoDB" id="10259236at2759"/>
<evidence type="ECO:0000256" key="1">
    <source>
        <dbReference type="ARBA" id="ARBA00009805"/>
    </source>
</evidence>
<accession>A0A437AN91</accession>